<evidence type="ECO:0000313" key="4">
    <source>
        <dbReference type="Proteomes" id="UP000009881"/>
    </source>
</evidence>
<organism evidence="3 4">
    <name type="scientific">Caenispirillum salinarum AK4</name>
    <dbReference type="NCBI Taxonomy" id="1238182"/>
    <lineage>
        <taxon>Bacteria</taxon>
        <taxon>Pseudomonadati</taxon>
        <taxon>Pseudomonadota</taxon>
        <taxon>Alphaproteobacteria</taxon>
        <taxon>Rhodospirillales</taxon>
        <taxon>Novispirillaceae</taxon>
        <taxon>Caenispirillum</taxon>
    </lineage>
</organism>
<gene>
    <name evidence="3" type="ORF">C882_1919</name>
</gene>
<evidence type="ECO:0000256" key="1">
    <source>
        <dbReference type="SAM" id="MobiDB-lite"/>
    </source>
</evidence>
<feature type="signal peptide" evidence="2">
    <location>
        <begin position="1"/>
        <end position="34"/>
    </location>
</feature>
<name>K9GLV3_9PROT</name>
<accession>K9GLV3</accession>
<reference evidence="3 4" key="1">
    <citation type="journal article" date="2013" name="Genome Announc.">
        <title>Draft Genome Sequence of an Alphaproteobacterium, Caenispirillum salinarum AK4(T), Isolated from a Solar Saltern.</title>
        <authorList>
            <person name="Khatri I."/>
            <person name="Singh A."/>
            <person name="Korpole S."/>
            <person name="Pinnaka A.K."/>
            <person name="Subramanian S."/>
        </authorList>
    </citation>
    <scope>NUCLEOTIDE SEQUENCE [LARGE SCALE GENOMIC DNA]</scope>
    <source>
        <strain evidence="3 4">AK4</strain>
    </source>
</reference>
<keyword evidence="4" id="KW-1185">Reference proteome</keyword>
<evidence type="ECO:0008006" key="5">
    <source>
        <dbReference type="Google" id="ProtNLM"/>
    </source>
</evidence>
<dbReference type="EMBL" id="ANHY01000021">
    <property type="protein sequence ID" value="EKV26990.1"/>
    <property type="molecule type" value="Genomic_DNA"/>
</dbReference>
<evidence type="ECO:0000313" key="3">
    <source>
        <dbReference type="EMBL" id="EKV26990.1"/>
    </source>
</evidence>
<feature type="region of interest" description="Disordered" evidence="1">
    <location>
        <begin position="172"/>
        <end position="225"/>
    </location>
</feature>
<dbReference type="Proteomes" id="UP000009881">
    <property type="component" value="Unassembled WGS sequence"/>
</dbReference>
<keyword evidence="2" id="KW-0732">Signal</keyword>
<dbReference type="AlphaFoldDB" id="K9GLV3"/>
<evidence type="ECO:0000256" key="2">
    <source>
        <dbReference type="SAM" id="SignalP"/>
    </source>
</evidence>
<feature type="chain" id="PRO_5003931204" description="Lipoprotein" evidence="2">
    <location>
        <begin position="35"/>
        <end position="225"/>
    </location>
</feature>
<comment type="caution">
    <text evidence="3">The sequence shown here is derived from an EMBL/GenBank/DDBJ whole genome shotgun (WGS) entry which is preliminary data.</text>
</comment>
<dbReference type="InterPro" id="IPR039366">
    <property type="entry name" value="Pilotin"/>
</dbReference>
<sequence>MTTTTIPAAGRRAGRLAAVAAMAAALGACSGLKAEDPVDRVFAPSGDVAVVEGLLVLPEGAEVPPTSRAEARLVDLDRTGTEGDFLVASTVTDAAGAPVPFRLQWRPGALPEGHRYVVTGRLIGRGGTLYTVEEPVAVAATPDRQDITLALVPTGTAPAAEDGASYSLEGIPDPSETEAMPMTSDGGGLGGVYDDRLGGDSLSDYISSDDYGGRVIAPAPTPTVE</sequence>
<feature type="compositionally biased region" description="Low complexity" evidence="1">
    <location>
        <begin position="199"/>
        <end position="210"/>
    </location>
</feature>
<proteinExistence type="predicted"/>
<dbReference type="OrthoDB" id="9809132at2"/>
<dbReference type="RefSeq" id="WP_009542315.1">
    <property type="nucleotide sequence ID" value="NZ_ANHY01000021.1"/>
</dbReference>
<dbReference type="Pfam" id="PF09619">
    <property type="entry name" value="YscW"/>
    <property type="match status" value="1"/>
</dbReference>
<dbReference type="STRING" id="1238182.C882_1919"/>
<protein>
    <recommendedName>
        <fullName evidence="5">Lipoprotein</fullName>
    </recommendedName>
</protein>